<sequence length="221" mass="25027">MRMFYLRNEKGEVVDESGNEHFEMDFDTEAYPVDYITNCDEHLVSHMRILIKKMKMKFVHTGNMGKQQPAGGVNRRTAYNWVKKDQENSTDILELSNGKKVNRSSILNEEHKKHLISFCDDNQSAVVDQVMDSLTSEFAVLRIGNGCKTYTSGISDFDDLTQSIALEAKFLLIVKFHAYSNETFSEEHDRPTGLSTGARDLTWPHTSIFAVVYAKIGSSAA</sequence>
<evidence type="ECO:0000313" key="1">
    <source>
        <dbReference type="EMBL" id="KAG1311005.1"/>
    </source>
</evidence>
<dbReference type="OrthoDB" id="2241190at2759"/>
<dbReference type="GO" id="GO:0003824">
    <property type="term" value="F:catalytic activity"/>
    <property type="evidence" value="ECO:0007669"/>
    <property type="project" value="UniProtKB-ARBA"/>
</dbReference>
<evidence type="ECO:0000313" key="2">
    <source>
        <dbReference type="Proteomes" id="UP000716291"/>
    </source>
</evidence>
<name>A0A9P6XDA5_RHIOR</name>
<proteinExistence type="predicted"/>
<keyword evidence="2" id="KW-1185">Reference proteome</keyword>
<dbReference type="GO" id="GO:0005975">
    <property type="term" value="P:carbohydrate metabolic process"/>
    <property type="evidence" value="ECO:0007669"/>
    <property type="project" value="InterPro"/>
</dbReference>
<dbReference type="Proteomes" id="UP000716291">
    <property type="component" value="Unassembled WGS sequence"/>
</dbReference>
<dbReference type="InterPro" id="IPR008928">
    <property type="entry name" value="6-hairpin_glycosidase_sf"/>
</dbReference>
<dbReference type="Gene3D" id="1.50.10.10">
    <property type="match status" value="1"/>
</dbReference>
<gene>
    <name evidence="1" type="ORF">G6F64_004133</name>
</gene>
<organism evidence="1 2">
    <name type="scientific">Rhizopus oryzae</name>
    <name type="common">Mucormycosis agent</name>
    <name type="synonym">Rhizopus arrhizus var. delemar</name>
    <dbReference type="NCBI Taxonomy" id="64495"/>
    <lineage>
        <taxon>Eukaryota</taxon>
        <taxon>Fungi</taxon>
        <taxon>Fungi incertae sedis</taxon>
        <taxon>Mucoromycota</taxon>
        <taxon>Mucoromycotina</taxon>
        <taxon>Mucoromycetes</taxon>
        <taxon>Mucorales</taxon>
        <taxon>Mucorineae</taxon>
        <taxon>Rhizopodaceae</taxon>
        <taxon>Rhizopus</taxon>
    </lineage>
</organism>
<comment type="caution">
    <text evidence="1">The sequence shown here is derived from an EMBL/GenBank/DDBJ whole genome shotgun (WGS) entry which is preliminary data.</text>
</comment>
<accession>A0A9P6XDA5</accession>
<dbReference type="InterPro" id="IPR012341">
    <property type="entry name" value="6hp_glycosidase-like_sf"/>
</dbReference>
<dbReference type="EMBL" id="JAANQT010000438">
    <property type="protein sequence ID" value="KAG1311005.1"/>
    <property type="molecule type" value="Genomic_DNA"/>
</dbReference>
<dbReference type="AlphaFoldDB" id="A0A9P6XDA5"/>
<dbReference type="SUPFAM" id="SSF48208">
    <property type="entry name" value="Six-hairpin glycosidases"/>
    <property type="match status" value="1"/>
</dbReference>
<reference evidence="1" key="1">
    <citation type="journal article" date="2020" name="Microb. Genom.">
        <title>Genetic diversity of clinical and environmental Mucorales isolates obtained from an investigation of mucormycosis cases among solid organ transplant recipients.</title>
        <authorList>
            <person name="Nguyen M.H."/>
            <person name="Kaul D."/>
            <person name="Muto C."/>
            <person name="Cheng S.J."/>
            <person name="Richter R.A."/>
            <person name="Bruno V.M."/>
            <person name="Liu G."/>
            <person name="Beyhan S."/>
            <person name="Sundermann A.J."/>
            <person name="Mounaud S."/>
            <person name="Pasculle A.W."/>
            <person name="Nierman W.C."/>
            <person name="Driscoll E."/>
            <person name="Cumbie R."/>
            <person name="Clancy C.J."/>
            <person name="Dupont C.L."/>
        </authorList>
    </citation>
    <scope>NUCLEOTIDE SEQUENCE</scope>
    <source>
        <strain evidence="1">GL11</strain>
    </source>
</reference>
<protein>
    <submittedName>
        <fullName evidence="1">Uncharacterized protein</fullName>
    </submittedName>
</protein>